<evidence type="ECO:0000313" key="2">
    <source>
        <dbReference type="EMBL" id="KAL0188539.1"/>
    </source>
</evidence>
<dbReference type="SUPFAM" id="SSF48350">
    <property type="entry name" value="GTPase activation domain, GAP"/>
    <property type="match status" value="1"/>
</dbReference>
<feature type="non-terminal residue" evidence="2">
    <location>
        <position position="1"/>
    </location>
</feature>
<comment type="caution">
    <text evidence="2">The sequence shown here is derived from an EMBL/GenBank/DDBJ whole genome shotgun (WGS) entry which is preliminary data.</text>
</comment>
<sequence length="62" mass="7072">LCYEGIYQKNGDPARVAQLLQDFTKNARVVKLRAQDHRLQDVTDTLKSFLSHSEDALLAKEL</sequence>
<proteinExistence type="predicted"/>
<dbReference type="InterPro" id="IPR052227">
    <property type="entry name" value="Arf-Rho-GAP_ANK-PH_domain"/>
</dbReference>
<dbReference type="EMBL" id="JAMKFB020000007">
    <property type="protein sequence ID" value="KAL0188539.1"/>
    <property type="molecule type" value="Genomic_DNA"/>
</dbReference>
<dbReference type="Pfam" id="PF00620">
    <property type="entry name" value="RhoGAP"/>
    <property type="match status" value="1"/>
</dbReference>
<reference evidence="2 3" key="1">
    <citation type="submission" date="2024-05" db="EMBL/GenBank/DDBJ databases">
        <title>Genome sequencing and assembly of Indian major carp, Cirrhinus mrigala (Hamilton, 1822).</title>
        <authorList>
            <person name="Mohindra V."/>
            <person name="Chowdhury L.M."/>
            <person name="Lal K."/>
            <person name="Jena J.K."/>
        </authorList>
    </citation>
    <scope>NUCLEOTIDE SEQUENCE [LARGE SCALE GENOMIC DNA]</scope>
    <source>
        <strain evidence="2">CM1030</strain>
        <tissue evidence="2">Blood</tissue>
    </source>
</reference>
<dbReference type="InterPro" id="IPR008936">
    <property type="entry name" value="Rho_GTPase_activation_prot"/>
</dbReference>
<dbReference type="PROSITE" id="PS50238">
    <property type="entry name" value="RHOGAP"/>
    <property type="match status" value="1"/>
</dbReference>
<dbReference type="InterPro" id="IPR000198">
    <property type="entry name" value="RhoGAP_dom"/>
</dbReference>
<feature type="domain" description="Rho-GAP" evidence="1">
    <location>
        <begin position="1"/>
        <end position="62"/>
    </location>
</feature>
<organism evidence="2 3">
    <name type="scientific">Cirrhinus mrigala</name>
    <name type="common">Mrigala</name>
    <dbReference type="NCBI Taxonomy" id="683832"/>
    <lineage>
        <taxon>Eukaryota</taxon>
        <taxon>Metazoa</taxon>
        <taxon>Chordata</taxon>
        <taxon>Craniata</taxon>
        <taxon>Vertebrata</taxon>
        <taxon>Euteleostomi</taxon>
        <taxon>Actinopterygii</taxon>
        <taxon>Neopterygii</taxon>
        <taxon>Teleostei</taxon>
        <taxon>Ostariophysi</taxon>
        <taxon>Cypriniformes</taxon>
        <taxon>Cyprinidae</taxon>
        <taxon>Labeoninae</taxon>
        <taxon>Labeonini</taxon>
        <taxon>Cirrhinus</taxon>
    </lineage>
</organism>
<keyword evidence="3" id="KW-1185">Reference proteome</keyword>
<name>A0ABD0QQP6_CIRMR</name>
<dbReference type="Gene3D" id="1.10.555.10">
    <property type="entry name" value="Rho GTPase activation protein"/>
    <property type="match status" value="1"/>
</dbReference>
<dbReference type="PANTHER" id="PTHR45899:SF1">
    <property type="entry name" value="ARF-GAP WITH RHO-GAP DOMAIN, ANK REPEAT AND PH DOMAIN-CONTAINING PROTEIN 2"/>
    <property type="match status" value="1"/>
</dbReference>
<protein>
    <recommendedName>
        <fullName evidence="1">Rho-GAP domain-containing protein</fullName>
    </recommendedName>
</protein>
<evidence type="ECO:0000259" key="1">
    <source>
        <dbReference type="PROSITE" id="PS50238"/>
    </source>
</evidence>
<feature type="non-terminal residue" evidence="2">
    <location>
        <position position="62"/>
    </location>
</feature>
<accession>A0ABD0QQP6</accession>
<gene>
    <name evidence="2" type="ORF">M9458_015638</name>
</gene>
<dbReference type="Proteomes" id="UP001529510">
    <property type="component" value="Unassembled WGS sequence"/>
</dbReference>
<dbReference type="PANTHER" id="PTHR45899">
    <property type="entry name" value="RHO GTPASE ACTIVATING PROTEIN AT 15B, ISOFORM C"/>
    <property type="match status" value="1"/>
</dbReference>
<dbReference type="AlphaFoldDB" id="A0ABD0QQP6"/>
<evidence type="ECO:0000313" key="3">
    <source>
        <dbReference type="Proteomes" id="UP001529510"/>
    </source>
</evidence>